<reference evidence="1" key="1">
    <citation type="submission" date="2021-02" db="EMBL/GenBank/DDBJ databases">
        <title>Taxonomy, biology and ecology of Rhodococcus bacteria occurring in California pistachio and other woody hosts as revealed by genome sequence analyses.</title>
        <authorList>
            <person name="Riely B."/>
            <person name="Gai Y."/>
        </authorList>
    </citation>
    <scope>NUCLEOTIDE SEQUENCE</scope>
    <source>
        <strain evidence="1">BP-295</strain>
    </source>
</reference>
<evidence type="ECO:0000313" key="2">
    <source>
        <dbReference type="Proteomes" id="UP001195196"/>
    </source>
</evidence>
<protein>
    <submittedName>
        <fullName evidence="1">Uncharacterized protein</fullName>
    </submittedName>
</protein>
<feature type="non-terminal residue" evidence="1">
    <location>
        <position position="77"/>
    </location>
</feature>
<sequence length="77" mass="8326">MANPYEELEATIDGIVTNIFVTPVGPELVGTMLGEAFEKANGAFDYRGDYEPNEVTITEPFEVMSHEELAGMVGSLA</sequence>
<dbReference type="Proteomes" id="UP001195196">
    <property type="component" value="Unassembled WGS sequence"/>
</dbReference>
<evidence type="ECO:0000313" key="1">
    <source>
        <dbReference type="EMBL" id="MBM7280777.1"/>
    </source>
</evidence>
<dbReference type="RefSeq" id="WP_204719138.1">
    <property type="nucleotide sequence ID" value="NZ_JAFFGU010000104.1"/>
</dbReference>
<organism evidence="1 2">
    <name type="scientific">Gordonia rubripertincta</name>
    <name type="common">Rhodococcus corallinus</name>
    <dbReference type="NCBI Taxonomy" id="36822"/>
    <lineage>
        <taxon>Bacteria</taxon>
        <taxon>Bacillati</taxon>
        <taxon>Actinomycetota</taxon>
        <taxon>Actinomycetes</taxon>
        <taxon>Mycobacteriales</taxon>
        <taxon>Gordoniaceae</taxon>
        <taxon>Gordonia</taxon>
    </lineage>
</organism>
<accession>A0AAW4GB12</accession>
<proteinExistence type="predicted"/>
<dbReference type="AlphaFoldDB" id="A0AAW4GB12"/>
<comment type="caution">
    <text evidence="1">The sequence shown here is derived from an EMBL/GenBank/DDBJ whole genome shotgun (WGS) entry which is preliminary data.</text>
</comment>
<name>A0AAW4GB12_GORRU</name>
<dbReference type="EMBL" id="JAFFGU010000104">
    <property type="protein sequence ID" value="MBM7280777.1"/>
    <property type="molecule type" value="Genomic_DNA"/>
</dbReference>
<gene>
    <name evidence="1" type="ORF">JTZ10_23915</name>
</gene>